<evidence type="ECO:0000256" key="1">
    <source>
        <dbReference type="ARBA" id="ARBA00004479"/>
    </source>
</evidence>
<dbReference type="OrthoDB" id="4062651at2759"/>
<feature type="domain" description="Protein kinase" evidence="13">
    <location>
        <begin position="462"/>
        <end position="738"/>
    </location>
</feature>
<evidence type="ECO:0000256" key="11">
    <source>
        <dbReference type="ARBA" id="ARBA00023180"/>
    </source>
</evidence>
<sequence>MPILSLGSNNYTVTNIDYQKQTISLADSDVLAAGTCPSPRHNLTLTDTLFLSNTSYLNYLNYNPYINYLNYHPYLSYLNYTSLDTNLTFFLDCSDGPPERRITCLSGSVGKVSYIFTERDFSDIKEYEGAKQCQEIVVVPVLDQEVNWGNLSALSSDFGRVLNKGFQLGWSDKTSEQCDPCELSGGRCGYQFTEASFVFACFCSNRVSNQHCGMLTIVLHPLAAGTCPSPRHNLTLTDTLFLSNTSYLNYLNYNPYINYLNYHPYLSYLNYTSLDTNLTFFLDCSDGPPERRITCLSGSVGKVSYIFTERDFSDIKEYEGAKQCQEIVVVPVLDQEVNWGNLSALSSDFGRVLNKGFQLGWSDKTSEQCDPCELSGGRCGYQFTEASFVFACFCSNRVSNQHCGIFTASAGLSLGCLIILVGLLHYRKSHSNNMHSVEDLLHKYGSSVPKRYKYSEIKRMTKSFSHKLGQGGYGNVFKGNLYDGRPIAVKVLGESKENGEEFVNEVASIGRTSHVNIVCLLGFCLEGSKRALIYEFMPNGSLEKFIYMEIPYAKIKLGWKKLYEIAVGIAQGLEYLHRGCNTRIVHFDIKPHNILLDQDFCPKISDFGLAKLCLLKESIISVAGARGTVGYIAPEVFSRNFGVVSSKSDVYSYGMMVLEMVGGRKNIDARKENTSEIYFPHWVYDHLDQHDTLEACGVTRETEEFVKKMIIVGLWCIQIRPADRPSMDRVVDMLQGSISDLQLPTKP</sequence>
<dbReference type="FunFam" id="3.30.200.20:FF:000178">
    <property type="entry name" value="serine/threonine-protein kinase PBS1-like"/>
    <property type="match status" value="1"/>
</dbReference>
<keyword evidence="2" id="KW-0723">Serine/threonine-protein kinase</keyword>
<organism evidence="14 15">
    <name type="scientific">Cocos nucifera</name>
    <name type="common">Coconut palm</name>
    <dbReference type="NCBI Taxonomy" id="13894"/>
    <lineage>
        <taxon>Eukaryota</taxon>
        <taxon>Viridiplantae</taxon>
        <taxon>Streptophyta</taxon>
        <taxon>Embryophyta</taxon>
        <taxon>Tracheophyta</taxon>
        <taxon>Spermatophyta</taxon>
        <taxon>Magnoliopsida</taxon>
        <taxon>Liliopsida</taxon>
        <taxon>Arecaceae</taxon>
        <taxon>Arecoideae</taxon>
        <taxon>Cocoseae</taxon>
        <taxon>Attaleinae</taxon>
        <taxon>Cocos</taxon>
    </lineage>
</organism>
<dbReference type="InterPro" id="IPR011009">
    <property type="entry name" value="Kinase-like_dom_sf"/>
</dbReference>
<comment type="caution">
    <text evidence="14">The sequence shown here is derived from an EMBL/GenBank/DDBJ whole genome shotgun (WGS) entry which is preliminary data.</text>
</comment>
<dbReference type="EMBL" id="CM017877">
    <property type="protein sequence ID" value="KAG1347073.1"/>
    <property type="molecule type" value="Genomic_DNA"/>
</dbReference>
<dbReference type="InterPro" id="IPR032872">
    <property type="entry name" value="WAK_assoc_C"/>
</dbReference>
<keyword evidence="5" id="KW-0732">Signal</keyword>
<evidence type="ECO:0000256" key="10">
    <source>
        <dbReference type="ARBA" id="ARBA00023136"/>
    </source>
</evidence>
<dbReference type="PROSITE" id="PS00107">
    <property type="entry name" value="PROTEIN_KINASE_ATP"/>
    <property type="match status" value="1"/>
</dbReference>
<keyword evidence="10" id="KW-0472">Membrane</keyword>
<dbReference type="PANTHER" id="PTHR27009">
    <property type="entry name" value="RUST RESISTANCE KINASE LR10-RELATED"/>
    <property type="match status" value="1"/>
</dbReference>
<dbReference type="PROSITE" id="PS50011">
    <property type="entry name" value="PROTEIN_KINASE_DOM"/>
    <property type="match status" value="1"/>
</dbReference>
<reference evidence="14" key="1">
    <citation type="journal article" date="2017" name="Gigascience">
        <title>The genome draft of coconut (Cocos nucifera).</title>
        <authorList>
            <person name="Xiao Y."/>
            <person name="Xu P."/>
            <person name="Fan H."/>
            <person name="Baudouin L."/>
            <person name="Xia W."/>
            <person name="Bocs S."/>
            <person name="Xu J."/>
            <person name="Li Q."/>
            <person name="Guo A."/>
            <person name="Zhou L."/>
            <person name="Li J."/>
            <person name="Wu Y."/>
            <person name="Ma Z."/>
            <person name="Armero A."/>
            <person name="Issali A.E."/>
            <person name="Liu N."/>
            <person name="Peng M."/>
            <person name="Yang Y."/>
        </authorList>
    </citation>
    <scope>NUCLEOTIDE SEQUENCE</scope>
    <source>
        <tissue evidence="14">Spear leaf of Hainan Tall coconut</tissue>
    </source>
</reference>
<keyword evidence="15" id="KW-1185">Reference proteome</keyword>
<evidence type="ECO:0000313" key="15">
    <source>
        <dbReference type="Proteomes" id="UP000797356"/>
    </source>
</evidence>
<evidence type="ECO:0000313" key="14">
    <source>
        <dbReference type="EMBL" id="KAG1347073.1"/>
    </source>
</evidence>
<dbReference type="GO" id="GO:0004674">
    <property type="term" value="F:protein serine/threonine kinase activity"/>
    <property type="evidence" value="ECO:0007669"/>
    <property type="project" value="UniProtKB-KW"/>
</dbReference>
<evidence type="ECO:0000256" key="3">
    <source>
        <dbReference type="ARBA" id="ARBA00022679"/>
    </source>
</evidence>
<keyword evidence="9" id="KW-1133">Transmembrane helix</keyword>
<dbReference type="Gene3D" id="3.30.200.20">
    <property type="entry name" value="Phosphorylase Kinase, domain 1"/>
    <property type="match status" value="1"/>
</dbReference>
<keyword evidence="14" id="KW-0675">Receptor</keyword>
<dbReference type="InterPro" id="IPR008271">
    <property type="entry name" value="Ser/Thr_kinase_AS"/>
</dbReference>
<dbReference type="InterPro" id="IPR045874">
    <property type="entry name" value="LRK10/LRL21-25-like"/>
</dbReference>
<keyword evidence="4" id="KW-0812">Transmembrane</keyword>
<evidence type="ECO:0000256" key="7">
    <source>
        <dbReference type="ARBA" id="ARBA00022777"/>
    </source>
</evidence>
<dbReference type="Gene3D" id="1.10.510.10">
    <property type="entry name" value="Transferase(Phosphotransferase) domain 1"/>
    <property type="match status" value="1"/>
</dbReference>
<dbReference type="Pfam" id="PF07714">
    <property type="entry name" value="PK_Tyr_Ser-Thr"/>
    <property type="match status" value="1"/>
</dbReference>
<dbReference type="SUPFAM" id="SSF56112">
    <property type="entry name" value="Protein kinase-like (PK-like)"/>
    <property type="match status" value="1"/>
</dbReference>
<dbReference type="PROSITE" id="PS00108">
    <property type="entry name" value="PROTEIN_KINASE_ST"/>
    <property type="match status" value="1"/>
</dbReference>
<evidence type="ECO:0000256" key="12">
    <source>
        <dbReference type="PROSITE-ProRule" id="PRU10141"/>
    </source>
</evidence>
<dbReference type="InterPro" id="IPR000719">
    <property type="entry name" value="Prot_kinase_dom"/>
</dbReference>
<evidence type="ECO:0000256" key="2">
    <source>
        <dbReference type="ARBA" id="ARBA00022527"/>
    </source>
</evidence>
<dbReference type="GO" id="GO:0005524">
    <property type="term" value="F:ATP binding"/>
    <property type="evidence" value="ECO:0007669"/>
    <property type="project" value="UniProtKB-UniRule"/>
</dbReference>
<dbReference type="SMART" id="SM00220">
    <property type="entry name" value="S_TKc"/>
    <property type="match status" value="1"/>
</dbReference>
<keyword evidence="3" id="KW-0808">Transferase</keyword>
<evidence type="ECO:0000256" key="9">
    <source>
        <dbReference type="ARBA" id="ARBA00022989"/>
    </source>
</evidence>
<dbReference type="Proteomes" id="UP000797356">
    <property type="component" value="Chromosome 6"/>
</dbReference>
<accession>A0A8K0IB46</accession>
<dbReference type="Pfam" id="PF14380">
    <property type="entry name" value="WAK_assoc"/>
    <property type="match status" value="2"/>
</dbReference>
<protein>
    <submittedName>
        <fullName evidence="14">Putative LEAF RUST 10 DISEASE-RESISTANCE LOCUS RECEPTOR-LIKE PROTEIN KINASE-like 2.1</fullName>
    </submittedName>
</protein>
<keyword evidence="8 12" id="KW-0067">ATP-binding</keyword>
<evidence type="ECO:0000256" key="5">
    <source>
        <dbReference type="ARBA" id="ARBA00022729"/>
    </source>
</evidence>
<keyword evidence="6 12" id="KW-0547">Nucleotide-binding</keyword>
<name>A0A8K0IB46_COCNU</name>
<gene>
    <name evidence="14" type="ORF">COCNU_06G009020</name>
</gene>
<comment type="subcellular location">
    <subcellularLocation>
        <location evidence="1">Membrane</location>
        <topology evidence="1">Single-pass type I membrane protein</topology>
    </subcellularLocation>
</comment>
<evidence type="ECO:0000256" key="8">
    <source>
        <dbReference type="ARBA" id="ARBA00022840"/>
    </source>
</evidence>
<dbReference type="GO" id="GO:0016020">
    <property type="term" value="C:membrane"/>
    <property type="evidence" value="ECO:0007669"/>
    <property type="project" value="UniProtKB-SubCell"/>
</dbReference>
<evidence type="ECO:0000259" key="13">
    <source>
        <dbReference type="PROSITE" id="PS50011"/>
    </source>
</evidence>
<feature type="binding site" evidence="12">
    <location>
        <position position="490"/>
    </location>
    <ligand>
        <name>ATP</name>
        <dbReference type="ChEBI" id="CHEBI:30616"/>
    </ligand>
</feature>
<evidence type="ECO:0000256" key="4">
    <source>
        <dbReference type="ARBA" id="ARBA00022692"/>
    </source>
</evidence>
<dbReference type="AlphaFoldDB" id="A0A8K0IB46"/>
<keyword evidence="11" id="KW-0325">Glycoprotein</keyword>
<reference evidence="14" key="2">
    <citation type="submission" date="2019-07" db="EMBL/GenBank/DDBJ databases">
        <authorList>
            <person name="Yang Y."/>
            <person name="Bocs S."/>
            <person name="Baudouin L."/>
        </authorList>
    </citation>
    <scope>NUCLEOTIDE SEQUENCE</scope>
    <source>
        <tissue evidence="14">Spear leaf of Hainan Tall coconut</tissue>
    </source>
</reference>
<dbReference type="InterPro" id="IPR001245">
    <property type="entry name" value="Ser-Thr/Tyr_kinase_cat_dom"/>
</dbReference>
<evidence type="ECO:0000256" key="6">
    <source>
        <dbReference type="ARBA" id="ARBA00022741"/>
    </source>
</evidence>
<proteinExistence type="predicted"/>
<keyword evidence="7 14" id="KW-0418">Kinase</keyword>
<dbReference type="FunFam" id="1.10.510.10:FF:000590">
    <property type="entry name" value="PR5-like receptor kinase"/>
    <property type="match status" value="1"/>
</dbReference>
<dbReference type="InterPro" id="IPR017441">
    <property type="entry name" value="Protein_kinase_ATP_BS"/>
</dbReference>